<evidence type="ECO:0000256" key="1">
    <source>
        <dbReference type="SAM" id="Phobius"/>
    </source>
</evidence>
<dbReference type="SUPFAM" id="SSF56436">
    <property type="entry name" value="C-type lectin-like"/>
    <property type="match status" value="1"/>
</dbReference>
<dbReference type="PANTHER" id="PTHR45784">
    <property type="entry name" value="C-TYPE LECTIN DOMAIN FAMILY 20 MEMBER A-RELATED"/>
    <property type="match status" value="1"/>
</dbReference>
<dbReference type="InterPro" id="IPR016187">
    <property type="entry name" value="CTDL_fold"/>
</dbReference>
<dbReference type="STRING" id="32507.ENSNBRP00000018316"/>
<evidence type="ECO:0000259" key="2">
    <source>
        <dbReference type="PROSITE" id="PS50041"/>
    </source>
</evidence>
<feature type="transmembrane region" description="Helical" evidence="1">
    <location>
        <begin position="13"/>
        <end position="35"/>
    </location>
</feature>
<dbReference type="Pfam" id="PF00059">
    <property type="entry name" value="Lectin_C"/>
    <property type="match status" value="1"/>
</dbReference>
<evidence type="ECO:0000313" key="3">
    <source>
        <dbReference type="Ensembl" id="ENSNBRP00000018316.1"/>
    </source>
</evidence>
<dbReference type="Ensembl" id="ENSNBRT00000018806.1">
    <property type="protein sequence ID" value="ENSNBRP00000018316.1"/>
    <property type="gene ID" value="ENSNBRG00000014120.1"/>
</dbReference>
<keyword evidence="1" id="KW-0472">Membrane</keyword>
<dbReference type="Gene3D" id="3.10.100.10">
    <property type="entry name" value="Mannose-Binding Protein A, subunit A"/>
    <property type="match status" value="1"/>
</dbReference>
<dbReference type="AlphaFoldDB" id="A0A3Q4H903"/>
<dbReference type="Proteomes" id="UP000261580">
    <property type="component" value="Unassembled WGS sequence"/>
</dbReference>
<reference evidence="3" key="2">
    <citation type="submission" date="2025-09" db="UniProtKB">
        <authorList>
            <consortium name="Ensembl"/>
        </authorList>
    </citation>
    <scope>IDENTIFICATION</scope>
</reference>
<accession>A0A3Q4H903</accession>
<reference evidence="3" key="1">
    <citation type="submission" date="2025-08" db="UniProtKB">
        <authorList>
            <consortium name="Ensembl"/>
        </authorList>
    </citation>
    <scope>IDENTIFICATION</scope>
</reference>
<dbReference type="InterPro" id="IPR016186">
    <property type="entry name" value="C-type_lectin-like/link_sf"/>
</dbReference>
<dbReference type="GeneTree" id="ENSGT01040000242254"/>
<dbReference type="PANTHER" id="PTHR45784:SF3">
    <property type="entry name" value="C-TYPE LECTIN DOMAIN FAMILY 4 MEMBER K-LIKE-RELATED"/>
    <property type="match status" value="1"/>
</dbReference>
<evidence type="ECO:0000313" key="4">
    <source>
        <dbReference type="Proteomes" id="UP000261580"/>
    </source>
</evidence>
<name>A0A3Q4H903_NEOBR</name>
<feature type="domain" description="C-type lectin" evidence="2">
    <location>
        <begin position="27"/>
        <end position="112"/>
    </location>
</feature>
<sequence length="128" mass="14662">MLEHNIVTFFDDWLIYFILLPHTFVLAHLLNALALKAGNASQIISDNNNGSLSSVWIGLFNDEWKWSDQSDSSFRYWATDQPNNDGVCSLCSPPLKALWDRGCTYLKPFICYNGKHIEGTFLFFAKSY</sequence>
<dbReference type="PROSITE" id="PS50041">
    <property type="entry name" value="C_TYPE_LECTIN_2"/>
    <property type="match status" value="1"/>
</dbReference>
<keyword evidence="4" id="KW-1185">Reference proteome</keyword>
<protein>
    <recommendedName>
        <fullName evidence="2">C-type lectin domain-containing protein</fullName>
    </recommendedName>
</protein>
<dbReference type="OMA" id="FRYWATD"/>
<proteinExistence type="predicted"/>
<organism evidence="3 4">
    <name type="scientific">Neolamprologus brichardi</name>
    <name type="common">Fairy cichlid</name>
    <name type="synonym">Lamprologus brichardi</name>
    <dbReference type="NCBI Taxonomy" id="32507"/>
    <lineage>
        <taxon>Eukaryota</taxon>
        <taxon>Metazoa</taxon>
        <taxon>Chordata</taxon>
        <taxon>Craniata</taxon>
        <taxon>Vertebrata</taxon>
        <taxon>Euteleostomi</taxon>
        <taxon>Actinopterygii</taxon>
        <taxon>Neopterygii</taxon>
        <taxon>Teleostei</taxon>
        <taxon>Neoteleostei</taxon>
        <taxon>Acanthomorphata</taxon>
        <taxon>Ovalentaria</taxon>
        <taxon>Cichlomorphae</taxon>
        <taxon>Cichliformes</taxon>
        <taxon>Cichlidae</taxon>
        <taxon>African cichlids</taxon>
        <taxon>Pseudocrenilabrinae</taxon>
        <taxon>Lamprologini</taxon>
        <taxon>Neolamprologus</taxon>
    </lineage>
</organism>
<keyword evidence="1" id="KW-0812">Transmembrane</keyword>
<dbReference type="InterPro" id="IPR001304">
    <property type="entry name" value="C-type_lectin-like"/>
</dbReference>
<keyword evidence="1" id="KW-1133">Transmembrane helix</keyword>